<evidence type="ECO:0000313" key="3">
    <source>
        <dbReference type="Proteomes" id="UP000054538"/>
    </source>
</evidence>
<reference evidence="3" key="2">
    <citation type="submission" date="2015-01" db="EMBL/GenBank/DDBJ databases">
        <title>Evolutionary Origins and Diversification of the Mycorrhizal Mutualists.</title>
        <authorList>
            <consortium name="DOE Joint Genome Institute"/>
            <consortium name="Mycorrhizal Genomics Consortium"/>
            <person name="Kohler A."/>
            <person name="Kuo A."/>
            <person name="Nagy L.G."/>
            <person name="Floudas D."/>
            <person name="Copeland A."/>
            <person name="Barry K.W."/>
            <person name="Cichocki N."/>
            <person name="Veneault-Fourrey C."/>
            <person name="LaButti K."/>
            <person name="Lindquist E.A."/>
            <person name="Lipzen A."/>
            <person name="Lundell T."/>
            <person name="Morin E."/>
            <person name="Murat C."/>
            <person name="Riley R."/>
            <person name="Ohm R."/>
            <person name="Sun H."/>
            <person name="Tunlid A."/>
            <person name="Henrissat B."/>
            <person name="Grigoriev I.V."/>
            <person name="Hibbett D.S."/>
            <person name="Martin F."/>
        </authorList>
    </citation>
    <scope>NUCLEOTIDE SEQUENCE [LARGE SCALE GENOMIC DNA]</scope>
    <source>
        <strain evidence="3">Ve08.2h10</strain>
    </source>
</reference>
<feature type="domain" description="N-acetyltransferase" evidence="1">
    <location>
        <begin position="1"/>
        <end position="92"/>
    </location>
</feature>
<dbReference type="AlphaFoldDB" id="A0A0D0DVN7"/>
<organism evidence="2 3">
    <name type="scientific">Paxillus rubicundulus Ve08.2h10</name>
    <dbReference type="NCBI Taxonomy" id="930991"/>
    <lineage>
        <taxon>Eukaryota</taxon>
        <taxon>Fungi</taxon>
        <taxon>Dikarya</taxon>
        <taxon>Basidiomycota</taxon>
        <taxon>Agaricomycotina</taxon>
        <taxon>Agaricomycetes</taxon>
        <taxon>Agaricomycetidae</taxon>
        <taxon>Boletales</taxon>
        <taxon>Paxilineae</taxon>
        <taxon>Paxillaceae</taxon>
        <taxon>Paxillus</taxon>
    </lineage>
</organism>
<dbReference type="SUPFAM" id="SSF55729">
    <property type="entry name" value="Acyl-CoA N-acyltransferases (Nat)"/>
    <property type="match status" value="1"/>
</dbReference>
<protein>
    <recommendedName>
        <fullName evidence="1">N-acetyltransferase domain-containing protein</fullName>
    </recommendedName>
</protein>
<dbReference type="PROSITE" id="PS51186">
    <property type="entry name" value="GNAT"/>
    <property type="match status" value="1"/>
</dbReference>
<proteinExistence type="predicted"/>
<dbReference type="InParanoid" id="A0A0D0DVN7"/>
<evidence type="ECO:0000313" key="2">
    <source>
        <dbReference type="EMBL" id="KIK93631.1"/>
    </source>
</evidence>
<sequence length="92" mass="10450">MISARFRKFACHPDFQNRGIGTKLLDHTVSHCQSMDAKVLWCDARLSSSQWYQKRGLVSFGDTFSKEFCGIYPREGGPLEHRSELVAAVRAD</sequence>
<name>A0A0D0DVN7_9AGAM</name>
<gene>
    <name evidence="2" type="ORF">PAXRUDRAFT_502664</name>
</gene>
<dbReference type="HOGENOM" id="CLU_2413936_0_0_1"/>
<dbReference type="Gene3D" id="3.40.630.30">
    <property type="match status" value="1"/>
</dbReference>
<dbReference type="Proteomes" id="UP000054538">
    <property type="component" value="Unassembled WGS sequence"/>
</dbReference>
<evidence type="ECO:0000259" key="1">
    <source>
        <dbReference type="PROSITE" id="PS51186"/>
    </source>
</evidence>
<dbReference type="EMBL" id="KN825169">
    <property type="protein sequence ID" value="KIK93631.1"/>
    <property type="molecule type" value="Genomic_DNA"/>
</dbReference>
<dbReference type="GO" id="GO:0016747">
    <property type="term" value="F:acyltransferase activity, transferring groups other than amino-acyl groups"/>
    <property type="evidence" value="ECO:0007669"/>
    <property type="project" value="InterPro"/>
</dbReference>
<dbReference type="CDD" id="cd04301">
    <property type="entry name" value="NAT_SF"/>
    <property type="match status" value="1"/>
</dbReference>
<keyword evidence="3" id="KW-1185">Reference proteome</keyword>
<dbReference type="InterPro" id="IPR016181">
    <property type="entry name" value="Acyl_CoA_acyltransferase"/>
</dbReference>
<dbReference type="InterPro" id="IPR000182">
    <property type="entry name" value="GNAT_dom"/>
</dbReference>
<dbReference type="OrthoDB" id="410198at2759"/>
<dbReference type="Pfam" id="PF13508">
    <property type="entry name" value="Acetyltransf_7"/>
    <property type="match status" value="1"/>
</dbReference>
<accession>A0A0D0DVN7</accession>
<reference evidence="2 3" key="1">
    <citation type="submission" date="2014-04" db="EMBL/GenBank/DDBJ databases">
        <authorList>
            <consortium name="DOE Joint Genome Institute"/>
            <person name="Kuo A."/>
            <person name="Kohler A."/>
            <person name="Jargeat P."/>
            <person name="Nagy L.G."/>
            <person name="Floudas D."/>
            <person name="Copeland A."/>
            <person name="Barry K.W."/>
            <person name="Cichocki N."/>
            <person name="Veneault-Fourrey C."/>
            <person name="LaButti K."/>
            <person name="Lindquist E.A."/>
            <person name="Lipzen A."/>
            <person name="Lundell T."/>
            <person name="Morin E."/>
            <person name="Murat C."/>
            <person name="Sun H."/>
            <person name="Tunlid A."/>
            <person name="Henrissat B."/>
            <person name="Grigoriev I.V."/>
            <person name="Hibbett D.S."/>
            <person name="Martin F."/>
            <person name="Nordberg H.P."/>
            <person name="Cantor M.N."/>
            <person name="Hua S.X."/>
        </authorList>
    </citation>
    <scope>NUCLEOTIDE SEQUENCE [LARGE SCALE GENOMIC DNA]</scope>
    <source>
        <strain evidence="2 3">Ve08.2h10</strain>
    </source>
</reference>